<feature type="transmembrane region" description="Helical" evidence="6">
    <location>
        <begin position="469"/>
        <end position="487"/>
    </location>
</feature>
<dbReference type="RefSeq" id="WP_188910266.1">
    <property type="nucleotide sequence ID" value="NZ_BMMF01000003.1"/>
</dbReference>
<dbReference type="InterPro" id="IPR025202">
    <property type="entry name" value="PLD-like_dom"/>
</dbReference>
<dbReference type="GO" id="GO:0005576">
    <property type="term" value="C:extracellular region"/>
    <property type="evidence" value="ECO:0007669"/>
    <property type="project" value="UniProtKB-SubCell"/>
</dbReference>
<keyword evidence="9" id="KW-1185">Reference proteome</keyword>
<name>A0A917Q5R3_9HYPH</name>
<keyword evidence="4" id="KW-0964">Secreted</keyword>
<comment type="subcellular location">
    <subcellularLocation>
        <location evidence="2">Secreted</location>
    </subcellularLocation>
</comment>
<reference evidence="8 9" key="1">
    <citation type="journal article" date="2014" name="Int. J. Syst. Evol. Microbiol.">
        <title>Complete genome sequence of Corynebacterium casei LMG S-19264T (=DSM 44701T), isolated from a smear-ripened cheese.</title>
        <authorList>
            <consortium name="US DOE Joint Genome Institute (JGI-PGF)"/>
            <person name="Walter F."/>
            <person name="Albersmeier A."/>
            <person name="Kalinowski J."/>
            <person name="Ruckert C."/>
        </authorList>
    </citation>
    <scope>NUCLEOTIDE SEQUENCE [LARGE SCALE GENOMIC DNA]</scope>
    <source>
        <strain evidence="8 9">CGMCC 1.9161</strain>
    </source>
</reference>
<dbReference type="SUPFAM" id="SSF56024">
    <property type="entry name" value="Phospholipase D/nuclease"/>
    <property type="match status" value="2"/>
</dbReference>
<sequence length="515" mass="55618">MDDASVISSVPPVGSSWPAVGLADALGRVLADPGAPAHDLRLLRDGGENYPAWLAAIRGARERIDFENFIVADDETGRVFAEALMERARAGVRVRFLYDWLGSAARSSRGYRRALREAGVAVRVYGPLRPSRPHWFVRDHRKLLTVDGTRGFVSGLCVSDHWTGRDGVAPWRDTGIALAGPAVAGLDAAFAETWAEAEGDDDPPLPENAATPAHGGEVHVGDFSPFAPPDAVPVRIAHGRPGDRRLYRLDLLALATARSRAFLTDSYFLPTRAYREALLDAARCGVDVRLLVPGANDVPTLPAFVRTAYRELIEGGVRVYEWTGPMLHAKTAVFDGRLSRVGSTNLNPASWFGNYELDVVVDDPGFGAAMEAMFAQDLAGATEIVLADKRGAPALPRPVSLDARSGSLARRFAQGRWRESAASIGRVVVSAIAQRKPLSRLEAASAATLAAMAAVAAVAVALWPGILGFTVSVTLGWIALALFIRLVRGRRRVRLAEQRLAAQTRRLLDRLRRPD</sequence>
<accession>A0A917Q5R3</accession>
<dbReference type="CDD" id="cd09159">
    <property type="entry name" value="PLDc_ybhO_like_2"/>
    <property type="match status" value="1"/>
</dbReference>
<dbReference type="CDD" id="cd09110">
    <property type="entry name" value="PLDc_CLS_1"/>
    <property type="match status" value="1"/>
</dbReference>
<evidence type="ECO:0000313" key="9">
    <source>
        <dbReference type="Proteomes" id="UP000600449"/>
    </source>
</evidence>
<dbReference type="GO" id="GO:0030572">
    <property type="term" value="F:phosphatidyltransferase activity"/>
    <property type="evidence" value="ECO:0007669"/>
    <property type="project" value="UniProtKB-ARBA"/>
</dbReference>
<dbReference type="EMBL" id="BMMF01000003">
    <property type="protein sequence ID" value="GGK25450.1"/>
    <property type="molecule type" value="Genomic_DNA"/>
</dbReference>
<gene>
    <name evidence="8" type="ORF">GCM10011322_10020</name>
</gene>
<comment type="function">
    <text evidence="1">Could be a virulence factor.</text>
</comment>
<proteinExistence type="predicted"/>
<keyword evidence="6" id="KW-0812">Transmembrane</keyword>
<organism evidence="8 9">
    <name type="scientific">Salinarimonas ramus</name>
    <dbReference type="NCBI Taxonomy" id="690164"/>
    <lineage>
        <taxon>Bacteria</taxon>
        <taxon>Pseudomonadati</taxon>
        <taxon>Pseudomonadota</taxon>
        <taxon>Alphaproteobacteria</taxon>
        <taxon>Hyphomicrobiales</taxon>
        <taxon>Salinarimonadaceae</taxon>
        <taxon>Salinarimonas</taxon>
    </lineage>
</organism>
<dbReference type="Gene3D" id="3.30.870.10">
    <property type="entry name" value="Endonuclease Chain A"/>
    <property type="match status" value="2"/>
</dbReference>
<evidence type="ECO:0000256" key="1">
    <source>
        <dbReference type="ARBA" id="ARBA00003145"/>
    </source>
</evidence>
<keyword evidence="6" id="KW-1133">Transmembrane helix</keyword>
<evidence type="ECO:0000256" key="3">
    <source>
        <dbReference type="ARBA" id="ARBA00018392"/>
    </source>
</evidence>
<evidence type="ECO:0000256" key="5">
    <source>
        <dbReference type="ARBA" id="ARBA00029594"/>
    </source>
</evidence>
<dbReference type="PROSITE" id="PS50035">
    <property type="entry name" value="PLD"/>
    <property type="match status" value="1"/>
</dbReference>
<keyword evidence="6" id="KW-0472">Membrane</keyword>
<dbReference type="Pfam" id="PF13091">
    <property type="entry name" value="PLDc_2"/>
    <property type="match status" value="2"/>
</dbReference>
<dbReference type="GO" id="GO:0032049">
    <property type="term" value="P:cardiolipin biosynthetic process"/>
    <property type="evidence" value="ECO:0007669"/>
    <property type="project" value="UniProtKB-ARBA"/>
</dbReference>
<dbReference type="PANTHER" id="PTHR21248">
    <property type="entry name" value="CARDIOLIPIN SYNTHASE"/>
    <property type="match status" value="1"/>
</dbReference>
<evidence type="ECO:0000313" key="8">
    <source>
        <dbReference type="EMBL" id="GGK25450.1"/>
    </source>
</evidence>
<protein>
    <recommendedName>
        <fullName evidence="3">Phospholipase D</fullName>
    </recommendedName>
    <alternativeName>
        <fullName evidence="5">Choline phosphatase</fullName>
    </alternativeName>
</protein>
<dbReference type="PANTHER" id="PTHR21248:SF22">
    <property type="entry name" value="PHOSPHOLIPASE D"/>
    <property type="match status" value="1"/>
</dbReference>
<dbReference type="AlphaFoldDB" id="A0A917Q5R3"/>
<dbReference type="InterPro" id="IPR001736">
    <property type="entry name" value="PLipase_D/transphosphatidylase"/>
</dbReference>
<dbReference type="Proteomes" id="UP000600449">
    <property type="component" value="Unassembled WGS sequence"/>
</dbReference>
<evidence type="ECO:0000256" key="6">
    <source>
        <dbReference type="SAM" id="Phobius"/>
    </source>
</evidence>
<comment type="caution">
    <text evidence="8">The sequence shown here is derived from an EMBL/GenBank/DDBJ whole genome shotgun (WGS) entry which is preliminary data.</text>
</comment>
<feature type="domain" description="PLD phosphodiesterase" evidence="7">
    <location>
        <begin position="323"/>
        <end position="350"/>
    </location>
</feature>
<evidence type="ECO:0000256" key="2">
    <source>
        <dbReference type="ARBA" id="ARBA00004613"/>
    </source>
</evidence>
<evidence type="ECO:0000259" key="7">
    <source>
        <dbReference type="PROSITE" id="PS50035"/>
    </source>
</evidence>
<evidence type="ECO:0000256" key="4">
    <source>
        <dbReference type="ARBA" id="ARBA00022525"/>
    </source>
</evidence>
<dbReference type="SMART" id="SM00155">
    <property type="entry name" value="PLDc"/>
    <property type="match status" value="1"/>
</dbReference>